<dbReference type="EMBL" id="BTGU01000015">
    <property type="protein sequence ID" value="GMN42791.1"/>
    <property type="molecule type" value="Genomic_DNA"/>
</dbReference>
<evidence type="ECO:0000313" key="1">
    <source>
        <dbReference type="EMBL" id="GMN42791.1"/>
    </source>
</evidence>
<comment type="caution">
    <text evidence="1">The sequence shown here is derived from an EMBL/GenBank/DDBJ whole genome shotgun (WGS) entry which is preliminary data.</text>
</comment>
<protein>
    <submittedName>
        <fullName evidence="1">Uncharacterized protein</fullName>
    </submittedName>
</protein>
<sequence length="53" mass="6041">MDEYQSSPAFFQLNGSKLHHKDVNTELAGVEIESDGFHDLLSKEIPFFSFCCM</sequence>
<gene>
    <name evidence="1" type="ORF">TIFTF001_012006</name>
</gene>
<organism evidence="1 2">
    <name type="scientific">Ficus carica</name>
    <name type="common">Common fig</name>
    <dbReference type="NCBI Taxonomy" id="3494"/>
    <lineage>
        <taxon>Eukaryota</taxon>
        <taxon>Viridiplantae</taxon>
        <taxon>Streptophyta</taxon>
        <taxon>Embryophyta</taxon>
        <taxon>Tracheophyta</taxon>
        <taxon>Spermatophyta</taxon>
        <taxon>Magnoliopsida</taxon>
        <taxon>eudicotyledons</taxon>
        <taxon>Gunneridae</taxon>
        <taxon>Pentapetalae</taxon>
        <taxon>rosids</taxon>
        <taxon>fabids</taxon>
        <taxon>Rosales</taxon>
        <taxon>Moraceae</taxon>
        <taxon>Ficeae</taxon>
        <taxon>Ficus</taxon>
    </lineage>
</organism>
<keyword evidence="2" id="KW-1185">Reference proteome</keyword>
<dbReference type="Proteomes" id="UP001187192">
    <property type="component" value="Unassembled WGS sequence"/>
</dbReference>
<accession>A0AA88D4V3</accession>
<name>A0AA88D4V3_FICCA</name>
<reference evidence="1" key="1">
    <citation type="submission" date="2023-07" db="EMBL/GenBank/DDBJ databases">
        <title>draft genome sequence of fig (Ficus carica).</title>
        <authorList>
            <person name="Takahashi T."/>
            <person name="Nishimura K."/>
        </authorList>
    </citation>
    <scope>NUCLEOTIDE SEQUENCE</scope>
</reference>
<dbReference type="AlphaFoldDB" id="A0AA88D4V3"/>
<evidence type="ECO:0000313" key="2">
    <source>
        <dbReference type="Proteomes" id="UP001187192"/>
    </source>
</evidence>
<proteinExistence type="predicted"/>